<dbReference type="GO" id="GO:0016791">
    <property type="term" value="F:phosphatase activity"/>
    <property type="evidence" value="ECO:0007669"/>
    <property type="project" value="TreeGrafter"/>
</dbReference>
<dbReference type="PANTHER" id="PTHR19288:SF90">
    <property type="entry name" value="OS08G0542600 PROTEIN"/>
    <property type="match status" value="1"/>
</dbReference>
<reference evidence="2" key="1">
    <citation type="submission" date="2017-12" db="EMBL/GenBank/DDBJ databases">
        <title>Genomic analysis of Paracoccus sp. CBA4604.</title>
        <authorList>
            <person name="Roh S.W."/>
            <person name="Kim J.Y."/>
            <person name="Kim J.S."/>
        </authorList>
    </citation>
    <scope>NUCLEOTIDE SEQUENCE [LARGE SCALE GENOMIC DNA]</scope>
    <source>
        <strain evidence="2">CBA4604</strain>
    </source>
</reference>
<dbReference type="InterPro" id="IPR006356">
    <property type="entry name" value="HAD-SF_hydro_IIA_hyp3"/>
</dbReference>
<dbReference type="KEGG" id="paru:CYR75_02280"/>
<dbReference type="InterPro" id="IPR006357">
    <property type="entry name" value="HAD-SF_hydro_IIA"/>
</dbReference>
<dbReference type="Pfam" id="PF13344">
    <property type="entry name" value="Hydrolase_6"/>
    <property type="match status" value="1"/>
</dbReference>
<evidence type="ECO:0000313" key="2">
    <source>
        <dbReference type="Proteomes" id="UP000234882"/>
    </source>
</evidence>
<dbReference type="PANTHER" id="PTHR19288">
    <property type="entry name" value="4-NITROPHENYLPHOSPHATASE-RELATED"/>
    <property type="match status" value="1"/>
</dbReference>
<dbReference type="GO" id="GO:0005737">
    <property type="term" value="C:cytoplasm"/>
    <property type="evidence" value="ECO:0007669"/>
    <property type="project" value="TreeGrafter"/>
</dbReference>
<dbReference type="RefSeq" id="WP_101498657.1">
    <property type="nucleotide sequence ID" value="NZ_CP025583.1"/>
</dbReference>
<dbReference type="OrthoDB" id="9791073at2"/>
<proteinExistence type="predicted"/>
<dbReference type="AlphaFoldDB" id="A0A2K9MCE5"/>
<dbReference type="NCBIfam" id="TIGR01459">
    <property type="entry name" value="HAD-SF-IIA-hyp4"/>
    <property type="match status" value="1"/>
</dbReference>
<sequence length="288" mass="30854">MARIINSLAEVSADYDVLFCDLWGCVHNGLTAWPAAVTALQAFRAQGGKVCLMTNAPRPAAQVVAGFPRMGIPRDAWDEIVTSGDAAQDAMFAGVVGRDVWHCGPAKDDAFFDVPAEWQDAPPIRRVPLDEAQGIVCTGLIDEDSENPEDYREPLQQALAAGLPLLCANPDIVVDMGERRLWCAGALAQMYREMGGTSLYFGKPHAPIYDLARRRLALAPDARELAVGDGIHTDIAGAVDQGIDSIFISGGLAAADLGNDVETPDPELLEGWLKAEGVSPTYVIGRLR</sequence>
<keyword evidence="1" id="KW-0378">Hydrolase</keyword>
<dbReference type="CDD" id="cd07525">
    <property type="entry name" value="HAD_like"/>
    <property type="match status" value="1"/>
</dbReference>
<evidence type="ECO:0000313" key="1">
    <source>
        <dbReference type="EMBL" id="AUM73273.1"/>
    </source>
</evidence>
<organism evidence="1 2">
    <name type="scientific">Paracoccus jeotgali</name>
    <dbReference type="NCBI Taxonomy" id="2065379"/>
    <lineage>
        <taxon>Bacteria</taxon>
        <taxon>Pseudomonadati</taxon>
        <taxon>Pseudomonadota</taxon>
        <taxon>Alphaproteobacteria</taxon>
        <taxon>Rhodobacterales</taxon>
        <taxon>Paracoccaceae</taxon>
        <taxon>Paracoccus</taxon>
    </lineage>
</organism>
<accession>A0A2K9MCE5</accession>
<dbReference type="Proteomes" id="UP000234882">
    <property type="component" value="Chromosome"/>
</dbReference>
<dbReference type="Gene3D" id="3.40.50.1000">
    <property type="entry name" value="HAD superfamily/HAD-like"/>
    <property type="match status" value="2"/>
</dbReference>
<gene>
    <name evidence="1" type="ORF">CYR75_02280</name>
</gene>
<dbReference type="InterPro" id="IPR036412">
    <property type="entry name" value="HAD-like_sf"/>
</dbReference>
<keyword evidence="2" id="KW-1185">Reference proteome</keyword>
<protein>
    <submittedName>
        <fullName evidence="1">TIGR01459 family HAD-type hydrolase</fullName>
    </submittedName>
</protein>
<dbReference type="InterPro" id="IPR023214">
    <property type="entry name" value="HAD_sf"/>
</dbReference>
<dbReference type="SUPFAM" id="SSF56784">
    <property type="entry name" value="HAD-like"/>
    <property type="match status" value="1"/>
</dbReference>
<name>A0A2K9MCE5_9RHOB</name>
<dbReference type="EMBL" id="CP025583">
    <property type="protein sequence ID" value="AUM73273.1"/>
    <property type="molecule type" value="Genomic_DNA"/>
</dbReference>
<dbReference type="Pfam" id="PF13242">
    <property type="entry name" value="Hydrolase_like"/>
    <property type="match status" value="1"/>
</dbReference>
<dbReference type="NCBIfam" id="TIGR01460">
    <property type="entry name" value="HAD-SF-IIA"/>
    <property type="match status" value="1"/>
</dbReference>